<keyword evidence="6 7" id="KW-0472">Membrane</keyword>
<proteinExistence type="inferred from homology"/>
<dbReference type="EMBL" id="JAEHTE010000015">
    <property type="protein sequence ID" value="MBI6885163.1"/>
    <property type="molecule type" value="Genomic_DNA"/>
</dbReference>
<evidence type="ECO:0000256" key="1">
    <source>
        <dbReference type="ARBA" id="ARBA00004651"/>
    </source>
</evidence>
<dbReference type="AlphaFoldDB" id="A0A8I1EHB2"/>
<sequence length="141" mass="15081">MLQEAIRFSLQPQALIGFGLYIIGAMLAMWLFVFLYTRITPHNEFALIRSGNTAAAIALGGSVIGFALPINNLITYSASILDFAIWALIAMVVQLVMFGLTSLVLRKLSTRIEKDEVSAGIFVASASIAAGLLNSACMVPA</sequence>
<dbReference type="Pfam" id="PF03994">
    <property type="entry name" value="DUF350"/>
    <property type="match status" value="1"/>
</dbReference>
<name>A0A8I1EHB2_PSEPU</name>
<comment type="caution">
    <text evidence="8">The sequence shown here is derived from an EMBL/GenBank/DDBJ whole genome shotgun (WGS) entry which is preliminary data.</text>
</comment>
<keyword evidence="5 7" id="KW-1133">Transmembrane helix</keyword>
<evidence type="ECO:0000256" key="6">
    <source>
        <dbReference type="ARBA" id="ARBA00023136"/>
    </source>
</evidence>
<comment type="subcellular location">
    <subcellularLocation>
        <location evidence="1">Cell membrane</location>
        <topology evidence="1">Multi-pass membrane protein</topology>
    </subcellularLocation>
</comment>
<feature type="transmembrane region" description="Helical" evidence="7">
    <location>
        <begin position="15"/>
        <end position="39"/>
    </location>
</feature>
<accession>A0A8I1EHB2</accession>
<dbReference type="RefSeq" id="WP_198747565.1">
    <property type="nucleotide sequence ID" value="NZ_JAEHTE010000015.1"/>
</dbReference>
<dbReference type="Proteomes" id="UP000637061">
    <property type="component" value="Unassembled WGS sequence"/>
</dbReference>
<dbReference type="PANTHER" id="PTHR40043">
    <property type="entry name" value="UPF0719 INNER MEMBRANE PROTEIN YJFL"/>
    <property type="match status" value="1"/>
</dbReference>
<feature type="transmembrane region" description="Helical" evidence="7">
    <location>
        <begin position="83"/>
        <end position="105"/>
    </location>
</feature>
<gene>
    <name evidence="8" type="ORF">JEU22_14705</name>
</gene>
<evidence type="ECO:0000256" key="4">
    <source>
        <dbReference type="ARBA" id="ARBA00022692"/>
    </source>
</evidence>
<dbReference type="InterPro" id="IPR007140">
    <property type="entry name" value="DUF350"/>
</dbReference>
<keyword evidence="4 7" id="KW-0812">Transmembrane</keyword>
<dbReference type="PANTHER" id="PTHR40043:SF1">
    <property type="entry name" value="UPF0719 INNER MEMBRANE PROTEIN YJFL"/>
    <property type="match status" value="1"/>
</dbReference>
<feature type="transmembrane region" description="Helical" evidence="7">
    <location>
        <begin position="117"/>
        <end position="136"/>
    </location>
</feature>
<evidence type="ECO:0000256" key="5">
    <source>
        <dbReference type="ARBA" id="ARBA00022989"/>
    </source>
</evidence>
<evidence type="ECO:0000256" key="7">
    <source>
        <dbReference type="SAM" id="Phobius"/>
    </source>
</evidence>
<protein>
    <submittedName>
        <fullName evidence="8">DUF350 domain-containing protein</fullName>
    </submittedName>
</protein>
<comment type="similarity">
    <text evidence="2">Belongs to the UPF0719 family.</text>
</comment>
<keyword evidence="3" id="KW-1003">Cell membrane</keyword>
<feature type="transmembrane region" description="Helical" evidence="7">
    <location>
        <begin position="51"/>
        <end position="71"/>
    </location>
</feature>
<dbReference type="GO" id="GO:0005886">
    <property type="term" value="C:plasma membrane"/>
    <property type="evidence" value="ECO:0007669"/>
    <property type="project" value="UniProtKB-SubCell"/>
</dbReference>
<evidence type="ECO:0000313" key="8">
    <source>
        <dbReference type="EMBL" id="MBI6885163.1"/>
    </source>
</evidence>
<evidence type="ECO:0000256" key="2">
    <source>
        <dbReference type="ARBA" id="ARBA00005779"/>
    </source>
</evidence>
<evidence type="ECO:0000256" key="3">
    <source>
        <dbReference type="ARBA" id="ARBA00022475"/>
    </source>
</evidence>
<reference evidence="8" key="1">
    <citation type="submission" date="2020-12" db="EMBL/GenBank/DDBJ databases">
        <title>Enhanced detection system for hospital associated transmission using whole genome sequencing surveillance.</title>
        <authorList>
            <person name="Harrison L.H."/>
            <person name="Van Tyne D."/>
            <person name="Marsh J.W."/>
            <person name="Griffith M.P."/>
            <person name="Snyder D.J."/>
            <person name="Cooper V.S."/>
            <person name="Mustapha M."/>
        </authorList>
    </citation>
    <scope>NUCLEOTIDE SEQUENCE</scope>
    <source>
        <strain evidence="8">PSB00042</strain>
    </source>
</reference>
<evidence type="ECO:0000313" key="9">
    <source>
        <dbReference type="Proteomes" id="UP000637061"/>
    </source>
</evidence>
<organism evidence="8 9">
    <name type="scientific">Pseudomonas putida</name>
    <name type="common">Arthrobacter siderocapsulatus</name>
    <dbReference type="NCBI Taxonomy" id="303"/>
    <lineage>
        <taxon>Bacteria</taxon>
        <taxon>Pseudomonadati</taxon>
        <taxon>Pseudomonadota</taxon>
        <taxon>Gammaproteobacteria</taxon>
        <taxon>Pseudomonadales</taxon>
        <taxon>Pseudomonadaceae</taxon>
        <taxon>Pseudomonas</taxon>
    </lineage>
</organism>